<keyword evidence="10" id="KW-1185">Reference proteome</keyword>
<evidence type="ECO:0000256" key="1">
    <source>
        <dbReference type="ARBA" id="ARBA00004651"/>
    </source>
</evidence>
<protein>
    <submittedName>
        <fullName evidence="9">DedA family protein</fullName>
    </submittedName>
</protein>
<evidence type="ECO:0000256" key="7">
    <source>
        <dbReference type="RuleBase" id="RU367016"/>
    </source>
</evidence>
<evidence type="ECO:0000256" key="2">
    <source>
        <dbReference type="ARBA" id="ARBA00010792"/>
    </source>
</evidence>
<keyword evidence="3 7" id="KW-1003">Cell membrane</keyword>
<dbReference type="InterPro" id="IPR032816">
    <property type="entry name" value="VTT_dom"/>
</dbReference>
<proteinExistence type="inferred from homology"/>
<feature type="transmembrane region" description="Helical" evidence="7">
    <location>
        <begin position="182"/>
        <end position="202"/>
    </location>
</feature>
<dbReference type="InterPro" id="IPR058127">
    <property type="entry name" value="DedA"/>
</dbReference>
<dbReference type="PANTHER" id="PTHR30353">
    <property type="entry name" value="INNER MEMBRANE PROTEIN DEDA-RELATED"/>
    <property type="match status" value="1"/>
</dbReference>
<feature type="transmembrane region" description="Helical" evidence="7">
    <location>
        <begin position="65"/>
        <end position="86"/>
    </location>
</feature>
<evidence type="ECO:0000313" key="9">
    <source>
        <dbReference type="EMBL" id="MDK2124005.1"/>
    </source>
</evidence>
<evidence type="ECO:0000256" key="4">
    <source>
        <dbReference type="ARBA" id="ARBA00022692"/>
    </source>
</evidence>
<evidence type="ECO:0000256" key="5">
    <source>
        <dbReference type="ARBA" id="ARBA00022989"/>
    </source>
</evidence>
<reference evidence="9" key="1">
    <citation type="submission" date="2023-03" db="EMBL/GenBank/DDBJ databases">
        <title>Chitinimonas shenzhenensis gen. nov., sp. nov., a novel member of family Burkholderiaceae isolated from activated sludge collected in Shen Zhen, China.</title>
        <authorList>
            <person name="Wang X."/>
        </authorList>
    </citation>
    <scope>NUCLEOTIDE SEQUENCE</scope>
    <source>
        <strain evidence="9">DQS-5</strain>
    </source>
</reference>
<comment type="caution">
    <text evidence="9">The sequence shown here is derived from an EMBL/GenBank/DDBJ whole genome shotgun (WGS) entry which is preliminary data.</text>
</comment>
<dbReference type="Pfam" id="PF09335">
    <property type="entry name" value="VTT_dom"/>
    <property type="match status" value="1"/>
</dbReference>
<comment type="similarity">
    <text evidence="2 7">Belongs to the DedA family.</text>
</comment>
<dbReference type="EMBL" id="JARRAF010000007">
    <property type="protein sequence ID" value="MDK2124005.1"/>
    <property type="molecule type" value="Genomic_DNA"/>
</dbReference>
<keyword evidence="4 7" id="KW-0812">Transmembrane</keyword>
<feature type="domain" description="VTT" evidence="8">
    <location>
        <begin position="45"/>
        <end position="170"/>
    </location>
</feature>
<accession>A0ABT7DVB1</accession>
<gene>
    <name evidence="9" type="ORF">PZA18_08100</name>
</gene>
<keyword evidence="5 7" id="KW-1133">Transmembrane helix</keyword>
<evidence type="ECO:0000256" key="6">
    <source>
        <dbReference type="ARBA" id="ARBA00023136"/>
    </source>
</evidence>
<evidence type="ECO:0000256" key="3">
    <source>
        <dbReference type="ARBA" id="ARBA00022475"/>
    </source>
</evidence>
<feature type="transmembrane region" description="Helical" evidence="7">
    <location>
        <begin position="21"/>
        <end position="45"/>
    </location>
</feature>
<dbReference type="InterPro" id="IPR032818">
    <property type="entry name" value="DedA-like"/>
</dbReference>
<dbReference type="NCBIfam" id="NF008102">
    <property type="entry name" value="PRK10847.1"/>
    <property type="match status" value="1"/>
</dbReference>
<sequence length="210" mass="23038">MQILDIFLHLDQYLGSFSAEYGAWIYLLLFLVVFCETGLVVMPFLPGDSLLFVAGAVAATGGIDVNLLVLMLCVAAILGNTVNYAVGRTLGKKLAAKPGAWFIKQEHLDRTHGFFEKHGGKAVILTRFMPILRTFAPFVAGIGAMPFARFQLFNIAGALIWVISLVYGGYFLGNFPIVKENLSILVVLIIVVSLLPAIIEFFRQRNLARG</sequence>
<dbReference type="RefSeq" id="WP_284100311.1">
    <property type="nucleotide sequence ID" value="NZ_JARRAF010000007.1"/>
</dbReference>
<organism evidence="9 10">
    <name type="scientific">Parachitinimonas caeni</name>
    <dbReference type="NCBI Taxonomy" id="3031301"/>
    <lineage>
        <taxon>Bacteria</taxon>
        <taxon>Pseudomonadati</taxon>
        <taxon>Pseudomonadota</taxon>
        <taxon>Betaproteobacteria</taxon>
        <taxon>Neisseriales</taxon>
        <taxon>Chitinibacteraceae</taxon>
        <taxon>Parachitinimonas</taxon>
    </lineage>
</organism>
<name>A0ABT7DVB1_9NEIS</name>
<evidence type="ECO:0000259" key="8">
    <source>
        <dbReference type="Pfam" id="PF09335"/>
    </source>
</evidence>
<comment type="subcellular location">
    <subcellularLocation>
        <location evidence="1 7">Cell membrane</location>
        <topology evidence="1 7">Multi-pass membrane protein</topology>
    </subcellularLocation>
</comment>
<dbReference type="PANTHER" id="PTHR30353:SF0">
    <property type="entry name" value="TRANSMEMBRANE PROTEIN"/>
    <property type="match status" value="1"/>
</dbReference>
<evidence type="ECO:0000313" key="10">
    <source>
        <dbReference type="Proteomes" id="UP001172778"/>
    </source>
</evidence>
<feature type="transmembrane region" description="Helical" evidence="7">
    <location>
        <begin position="152"/>
        <end position="170"/>
    </location>
</feature>
<dbReference type="Proteomes" id="UP001172778">
    <property type="component" value="Unassembled WGS sequence"/>
</dbReference>
<keyword evidence="6 7" id="KW-0472">Membrane</keyword>